<keyword evidence="1" id="KW-0880">Kelch repeat</keyword>
<dbReference type="Pfam" id="PF01344">
    <property type="entry name" value="Kelch_1"/>
    <property type="match status" value="1"/>
</dbReference>
<dbReference type="Gene3D" id="1.10.8.50">
    <property type="match status" value="1"/>
</dbReference>
<dbReference type="InterPro" id="IPR006652">
    <property type="entry name" value="Kelch_1"/>
</dbReference>
<gene>
    <name evidence="2" type="ORF">LTLLF_112290</name>
</gene>
<dbReference type="Gene3D" id="2.120.10.80">
    <property type="entry name" value="Kelch-type beta propeller"/>
    <property type="match status" value="1"/>
</dbReference>
<dbReference type="EMBL" id="JAATJU010006865">
    <property type="protein sequence ID" value="KAH0519304.1"/>
    <property type="molecule type" value="Genomic_DNA"/>
</dbReference>
<dbReference type="Proteomes" id="UP000710432">
    <property type="component" value="Unassembled WGS sequence"/>
</dbReference>
<dbReference type="AlphaFoldDB" id="A0A8J6GZV8"/>
<dbReference type="InterPro" id="IPR015915">
    <property type="entry name" value="Kelch-typ_b-propeller"/>
</dbReference>
<reference evidence="2" key="1">
    <citation type="submission" date="2020-03" db="EMBL/GenBank/DDBJ databases">
        <title>Studies in the Genomics of Life Span.</title>
        <authorList>
            <person name="Glass D."/>
        </authorList>
    </citation>
    <scope>NUCLEOTIDE SEQUENCE</scope>
    <source>
        <strain evidence="2">LTLLF</strain>
        <tissue evidence="2">Muscle</tissue>
    </source>
</reference>
<evidence type="ECO:0000313" key="2">
    <source>
        <dbReference type="EMBL" id="KAH0519304.1"/>
    </source>
</evidence>
<accession>A0A8J6GZV8</accession>
<protein>
    <submittedName>
        <fullName evidence="2">Kelch repeat and BTB domain-containing protein 8</fullName>
    </submittedName>
</protein>
<organism evidence="2 3">
    <name type="scientific">Microtus ochrogaster</name>
    <name type="common">Prairie vole</name>
    <dbReference type="NCBI Taxonomy" id="79684"/>
    <lineage>
        <taxon>Eukaryota</taxon>
        <taxon>Metazoa</taxon>
        <taxon>Chordata</taxon>
        <taxon>Craniata</taxon>
        <taxon>Vertebrata</taxon>
        <taxon>Euteleostomi</taxon>
        <taxon>Mammalia</taxon>
        <taxon>Eutheria</taxon>
        <taxon>Euarchontoglires</taxon>
        <taxon>Glires</taxon>
        <taxon>Rodentia</taxon>
        <taxon>Myomorpha</taxon>
        <taxon>Muroidea</taxon>
        <taxon>Cricetidae</taxon>
        <taxon>Arvicolinae</taxon>
        <taxon>Microtus</taxon>
    </lineage>
</organism>
<comment type="caution">
    <text evidence="2">The sequence shown here is derived from an EMBL/GenBank/DDBJ whole genome shotgun (WGS) entry which is preliminary data.</text>
</comment>
<evidence type="ECO:0000256" key="1">
    <source>
        <dbReference type="ARBA" id="ARBA00022441"/>
    </source>
</evidence>
<evidence type="ECO:0000313" key="3">
    <source>
        <dbReference type="Proteomes" id="UP000710432"/>
    </source>
</evidence>
<dbReference type="SUPFAM" id="SSF117281">
    <property type="entry name" value="Kelch motif"/>
    <property type="match status" value="1"/>
</dbReference>
<proteinExistence type="predicted"/>
<sequence>MVTQRSKVHSPASTGGLHAIDCAADCAAATSLGIREKFQHVLRVLKTNTDGQQRIAFAITAIKGLFYEPQKDYWGFLTPMTVSRVQGLASVYKDSIYYIAGTCGNHQCVSTVEAYDTELNKWACKDSPCDQPRNPYLKIVLFQNKLPLIVQATQGTIEEHIFRTSRKNSLYRSDDIAGQWMKVYET</sequence>
<name>A0A8J6GZV8_MICOH</name>